<feature type="non-terminal residue" evidence="1">
    <location>
        <position position="1"/>
    </location>
</feature>
<protein>
    <submittedName>
        <fullName evidence="1">Oxidoreductase</fullName>
    </submittedName>
</protein>
<sequence>TSVRVIELAPPGVRTTLFGQESDEQAMPLEDFLNETLTLLHGEPTPKEIIVERAKFFRTAEATGNYENALSMLAAWKAPD</sequence>
<evidence type="ECO:0000313" key="2">
    <source>
        <dbReference type="Proteomes" id="UP000271870"/>
    </source>
</evidence>
<dbReference type="Proteomes" id="UP000271870">
    <property type="component" value="Unassembled WGS sequence"/>
</dbReference>
<dbReference type="EMBL" id="RJLS01000120">
    <property type="protein sequence ID" value="RNM15712.1"/>
    <property type="molecule type" value="Genomic_DNA"/>
</dbReference>
<accession>A0ABX9WN59</accession>
<evidence type="ECO:0000313" key="1">
    <source>
        <dbReference type="EMBL" id="RNM15712.1"/>
    </source>
</evidence>
<reference evidence="1 2" key="1">
    <citation type="submission" date="2018-11" db="EMBL/GenBank/DDBJ databases">
        <title>Characterization of surface water Dickeya isolates.</title>
        <authorList>
            <person name="Van Gijsegem F."/>
            <person name="Pedron J."/>
        </authorList>
    </citation>
    <scope>NUCLEOTIDE SEQUENCE [LARGE SCALE GENOMIC DNA]</scope>
    <source>
        <strain evidence="1 2">FVG10-MFV-A16</strain>
    </source>
</reference>
<organism evidence="1 2">
    <name type="scientific">Dickeya undicola</name>
    <dbReference type="NCBI Taxonomy" id="1577887"/>
    <lineage>
        <taxon>Bacteria</taxon>
        <taxon>Pseudomonadati</taxon>
        <taxon>Pseudomonadota</taxon>
        <taxon>Gammaproteobacteria</taxon>
        <taxon>Enterobacterales</taxon>
        <taxon>Pectobacteriaceae</taxon>
        <taxon>Dickeya</taxon>
    </lineage>
</organism>
<comment type="caution">
    <text evidence="1">The sequence shown here is derived from an EMBL/GenBank/DDBJ whole genome shotgun (WGS) entry which is preliminary data.</text>
</comment>
<keyword evidence="2" id="KW-1185">Reference proteome</keyword>
<gene>
    <name evidence="1" type="ORF">EFS38_20770</name>
</gene>
<proteinExistence type="predicted"/>
<name>A0ABX9WN59_9GAMM</name>